<evidence type="ECO:0000313" key="3">
    <source>
        <dbReference type="Proteomes" id="UP000231292"/>
    </source>
</evidence>
<dbReference type="PANTHER" id="PTHR43717">
    <property type="entry name" value="ANAEROBIC NITRIC OXIDE REDUCTASE FLAVORUBREDOXIN"/>
    <property type="match status" value="1"/>
</dbReference>
<gene>
    <name evidence="2" type="ORF">COX41_05595</name>
</gene>
<dbReference type="SUPFAM" id="SSF56281">
    <property type="entry name" value="Metallo-hydrolase/oxidoreductase"/>
    <property type="match status" value="1"/>
</dbReference>
<dbReference type="Pfam" id="PF19583">
    <property type="entry name" value="ODP"/>
    <property type="match status" value="1"/>
</dbReference>
<reference evidence="2 3" key="1">
    <citation type="submission" date="2017-09" db="EMBL/GenBank/DDBJ databases">
        <title>Depth-based differentiation of microbial function through sediment-hosted aquifers and enrichment of novel symbionts in the deep terrestrial subsurface.</title>
        <authorList>
            <person name="Probst A.J."/>
            <person name="Ladd B."/>
            <person name="Jarett J.K."/>
            <person name="Geller-Mcgrath D.E."/>
            <person name="Sieber C.M."/>
            <person name="Emerson J.B."/>
            <person name="Anantharaman K."/>
            <person name="Thomas B.C."/>
            <person name="Malmstrom R."/>
            <person name="Stieglmeier M."/>
            <person name="Klingl A."/>
            <person name="Woyke T."/>
            <person name="Ryan C.M."/>
            <person name="Banfield J.F."/>
        </authorList>
    </citation>
    <scope>NUCLEOTIDE SEQUENCE [LARGE SCALE GENOMIC DNA]</scope>
    <source>
        <strain evidence="2">CG23_combo_of_CG06-09_8_20_14_all_41_10</strain>
    </source>
</reference>
<dbReference type="GO" id="GO:0016787">
    <property type="term" value="F:hydrolase activity"/>
    <property type="evidence" value="ECO:0007669"/>
    <property type="project" value="UniProtKB-KW"/>
</dbReference>
<sequence length="148" mass="16949">MSAKKILPDIYSVGVVDWNVRNFHGRTYTTKRGSTYNAYLIIDEKIALVDTVYGPFRDELIENIGKIVPVEKIDYVIANHVEIDHSGALPAIMKLCPKAKVLGTQKCKEGLYKYYYSNWDFQVVHTGDKIKLGKRTLTFIEAPMIHWP</sequence>
<dbReference type="AlphaFoldDB" id="A0A2G9YI51"/>
<accession>A0A2G9YI51</accession>
<proteinExistence type="predicted"/>
<dbReference type="Proteomes" id="UP000231292">
    <property type="component" value="Unassembled WGS sequence"/>
</dbReference>
<dbReference type="PANTHER" id="PTHR43717:SF1">
    <property type="entry name" value="ANAEROBIC NITRIC OXIDE REDUCTASE FLAVORUBREDOXIN"/>
    <property type="match status" value="1"/>
</dbReference>
<evidence type="ECO:0000259" key="1">
    <source>
        <dbReference type="Pfam" id="PF19583"/>
    </source>
</evidence>
<evidence type="ECO:0000313" key="2">
    <source>
        <dbReference type="EMBL" id="PIP18927.1"/>
    </source>
</evidence>
<comment type="caution">
    <text evidence="2">The sequence shown here is derived from an EMBL/GenBank/DDBJ whole genome shotgun (WGS) entry which is preliminary data.</text>
</comment>
<dbReference type="InterPro" id="IPR036866">
    <property type="entry name" value="RibonucZ/Hydroxyglut_hydro"/>
</dbReference>
<dbReference type="InterPro" id="IPR045761">
    <property type="entry name" value="ODP_dom"/>
</dbReference>
<dbReference type="CDD" id="cd07709">
    <property type="entry name" value="flavodiiron_proteins_MBL-fold"/>
    <property type="match status" value="1"/>
</dbReference>
<keyword evidence="2" id="KW-0378">Hydrolase</keyword>
<organism evidence="2 3">
    <name type="scientific">Candidatus Sherwoodlollariibacterium unditelluris</name>
    <dbReference type="NCBI Taxonomy" id="1974757"/>
    <lineage>
        <taxon>Bacteria</taxon>
        <taxon>Pseudomonadati</taxon>
        <taxon>Candidatus Omnitrophota</taxon>
        <taxon>Candidatus Sherwoodlollariibacterium</taxon>
    </lineage>
</organism>
<protein>
    <submittedName>
        <fullName evidence="2">MBL fold metallo-hydrolase</fullName>
    </submittedName>
</protein>
<feature type="domain" description="ODP" evidence="1">
    <location>
        <begin position="36"/>
        <end position="147"/>
    </location>
</feature>
<dbReference type="Gene3D" id="3.60.15.10">
    <property type="entry name" value="Ribonuclease Z/Hydroxyacylglutathione hydrolase-like"/>
    <property type="match status" value="1"/>
</dbReference>
<feature type="non-terminal residue" evidence="2">
    <location>
        <position position="148"/>
    </location>
</feature>
<name>A0A2G9YI51_9BACT</name>
<dbReference type="EMBL" id="PCRK01000143">
    <property type="protein sequence ID" value="PIP18927.1"/>
    <property type="molecule type" value="Genomic_DNA"/>
</dbReference>